<proteinExistence type="predicted"/>
<dbReference type="AlphaFoldDB" id="A0A160IMZ1"/>
<protein>
    <submittedName>
        <fullName evidence="1">Uncharacterized protein</fullName>
    </submittedName>
</protein>
<reference evidence="1 2" key="1">
    <citation type="submission" date="2016-04" db="EMBL/GenBank/DDBJ databases">
        <title>Complete genome sequence of Fictibacillus phosphorivorans G25-29, a strain toxic to nematodes.</title>
        <authorList>
            <person name="Zheng Z."/>
        </authorList>
    </citation>
    <scope>NUCLEOTIDE SEQUENCE [LARGE SCALE GENOMIC DNA]</scope>
    <source>
        <strain evidence="1 2">G25-29</strain>
    </source>
</reference>
<accession>A0A160IMZ1</accession>
<dbReference type="STRING" id="1221500.ABE65_010250"/>
<dbReference type="KEGG" id="fpn:ABE65_010250"/>
<dbReference type="EMBL" id="CP015378">
    <property type="protein sequence ID" value="ANC77160.1"/>
    <property type="molecule type" value="Genomic_DNA"/>
</dbReference>
<keyword evidence="2" id="KW-1185">Reference proteome</keyword>
<sequence>MFAVKNNGARKVTLMQFSKARMVTIEIPTELESEEIDKELKDVILKNMEKINSGYYDYTGTH</sequence>
<gene>
    <name evidence="1" type="ORF">ABE65_010250</name>
</gene>
<evidence type="ECO:0000313" key="1">
    <source>
        <dbReference type="EMBL" id="ANC77160.1"/>
    </source>
</evidence>
<organism evidence="1 2">
    <name type="scientific">Fictibacillus phosphorivorans</name>
    <dbReference type="NCBI Taxonomy" id="1221500"/>
    <lineage>
        <taxon>Bacteria</taxon>
        <taxon>Bacillati</taxon>
        <taxon>Bacillota</taxon>
        <taxon>Bacilli</taxon>
        <taxon>Bacillales</taxon>
        <taxon>Fictibacillaceae</taxon>
        <taxon>Fictibacillus</taxon>
    </lineage>
</organism>
<evidence type="ECO:0000313" key="2">
    <source>
        <dbReference type="Proteomes" id="UP000076623"/>
    </source>
</evidence>
<dbReference type="Proteomes" id="UP000076623">
    <property type="component" value="Chromosome"/>
</dbReference>
<name>A0A160IMZ1_9BACL</name>